<dbReference type="PROSITE" id="PS50110">
    <property type="entry name" value="RESPONSE_REGULATORY"/>
    <property type="match status" value="1"/>
</dbReference>
<dbReference type="SMART" id="SM00850">
    <property type="entry name" value="LytTR"/>
    <property type="match status" value="1"/>
</dbReference>
<dbReference type="GO" id="GO:0003677">
    <property type="term" value="F:DNA binding"/>
    <property type="evidence" value="ECO:0007669"/>
    <property type="project" value="InterPro"/>
</dbReference>
<dbReference type="PANTHER" id="PTHR37299">
    <property type="entry name" value="TRANSCRIPTIONAL REGULATOR-RELATED"/>
    <property type="match status" value="1"/>
</dbReference>
<dbReference type="PANTHER" id="PTHR37299:SF1">
    <property type="entry name" value="STAGE 0 SPORULATION PROTEIN A HOMOLOG"/>
    <property type="match status" value="1"/>
</dbReference>
<reference evidence="7" key="1">
    <citation type="submission" date="2017-09" db="EMBL/GenBank/DDBJ databases">
        <authorList>
            <person name="Shetty A S."/>
        </authorList>
    </citation>
    <scope>NUCLEOTIDE SEQUENCE [LARGE SCALE GENOMIC DNA]</scope>
</reference>
<dbReference type="AlphaFoldDB" id="A0A285PS79"/>
<gene>
    <name evidence="6" type="ORF">EHLA_1769</name>
</gene>
<evidence type="ECO:0000256" key="3">
    <source>
        <dbReference type="PROSITE-ProRule" id="PRU00169"/>
    </source>
</evidence>
<dbReference type="Pfam" id="PF04397">
    <property type="entry name" value="LytTR"/>
    <property type="match status" value="1"/>
</dbReference>
<dbReference type="InterPro" id="IPR046947">
    <property type="entry name" value="LytR-like"/>
</dbReference>
<evidence type="ECO:0000256" key="2">
    <source>
        <dbReference type="ARBA" id="ARBA00024867"/>
    </source>
</evidence>
<dbReference type="InterPro" id="IPR011006">
    <property type="entry name" value="CheY-like_superfamily"/>
</dbReference>
<feature type="domain" description="HTH LytTR-type" evidence="5">
    <location>
        <begin position="131"/>
        <end position="229"/>
    </location>
</feature>
<evidence type="ECO:0000259" key="5">
    <source>
        <dbReference type="PROSITE" id="PS50930"/>
    </source>
</evidence>
<dbReference type="KEGG" id="ehl:EHLA_1769"/>
<feature type="modified residue" description="4-aspartylphosphate" evidence="3">
    <location>
        <position position="57"/>
    </location>
</feature>
<keyword evidence="7" id="KW-1185">Reference proteome</keyword>
<dbReference type="RefSeq" id="WP_096240371.1">
    <property type="nucleotide sequence ID" value="NZ_LT907978.1"/>
</dbReference>
<evidence type="ECO:0000256" key="1">
    <source>
        <dbReference type="ARBA" id="ARBA00018672"/>
    </source>
</evidence>
<evidence type="ECO:0000313" key="6">
    <source>
        <dbReference type="EMBL" id="SOB72478.1"/>
    </source>
</evidence>
<evidence type="ECO:0000259" key="4">
    <source>
        <dbReference type="PROSITE" id="PS50110"/>
    </source>
</evidence>
<dbReference type="Pfam" id="PF00072">
    <property type="entry name" value="Response_reg"/>
    <property type="match status" value="1"/>
</dbReference>
<dbReference type="GO" id="GO:0000156">
    <property type="term" value="F:phosphorelay response regulator activity"/>
    <property type="evidence" value="ECO:0007669"/>
    <property type="project" value="InterPro"/>
</dbReference>
<keyword evidence="3" id="KW-0597">Phosphoprotein</keyword>
<accession>A0A285PS79</accession>
<dbReference type="InterPro" id="IPR007492">
    <property type="entry name" value="LytTR_DNA-bd_dom"/>
</dbReference>
<dbReference type="EMBL" id="LT907978">
    <property type="protein sequence ID" value="SOB72478.1"/>
    <property type="molecule type" value="Genomic_DNA"/>
</dbReference>
<dbReference type="PROSITE" id="PS50930">
    <property type="entry name" value="HTH_LYTTR"/>
    <property type="match status" value="1"/>
</dbReference>
<sequence>MISIAICDDNEITTQEIAKKVEQCCPIETEFSIFHHPKDLLDSIHAKEKAYDIILMDTEFESASGIEAVKQINAWHPDSQIIYITNHVTYFSSVYETSHIFYILKKDIDKYLQAALKKAIRHLKKINQLYLIIHTKQNDIRLPQSKILYLERIMRTTNIYTADGVYQTPERLDSISERLCPWFCLSHRSYLINGRHIINLDRHHAILSNEISIPVSRTCYENVKKTFAGCVWSEEFYTT</sequence>
<protein>
    <recommendedName>
        <fullName evidence="1">Stage 0 sporulation protein A homolog</fullName>
    </recommendedName>
</protein>
<organism evidence="6 7">
    <name type="scientific">Anaerobutyricum hallii</name>
    <dbReference type="NCBI Taxonomy" id="39488"/>
    <lineage>
        <taxon>Bacteria</taxon>
        <taxon>Bacillati</taxon>
        <taxon>Bacillota</taxon>
        <taxon>Clostridia</taxon>
        <taxon>Lachnospirales</taxon>
        <taxon>Lachnospiraceae</taxon>
        <taxon>Anaerobutyricum</taxon>
    </lineage>
</organism>
<comment type="function">
    <text evidence="2">May play the central regulatory role in sporulation. It may be an element of the effector pathway responsible for the activation of sporulation genes in response to nutritional stress. Spo0A may act in concert with spo0H (a sigma factor) to control the expression of some genes that are critical to the sporulation process.</text>
</comment>
<feature type="domain" description="Response regulatory" evidence="4">
    <location>
        <begin position="3"/>
        <end position="120"/>
    </location>
</feature>
<evidence type="ECO:0000313" key="7">
    <source>
        <dbReference type="Proteomes" id="UP000217549"/>
    </source>
</evidence>
<dbReference type="SUPFAM" id="SSF52172">
    <property type="entry name" value="CheY-like"/>
    <property type="match status" value="1"/>
</dbReference>
<dbReference type="Gene3D" id="2.40.50.1020">
    <property type="entry name" value="LytTr DNA-binding domain"/>
    <property type="match status" value="1"/>
</dbReference>
<name>A0A285PS79_9FIRM</name>
<proteinExistence type="predicted"/>
<dbReference type="InterPro" id="IPR001789">
    <property type="entry name" value="Sig_transdc_resp-reg_receiver"/>
</dbReference>
<dbReference type="Proteomes" id="UP000217549">
    <property type="component" value="Chromosome I"/>
</dbReference>
<dbReference type="Gene3D" id="3.40.50.2300">
    <property type="match status" value="1"/>
</dbReference>